<accession>A9WM58</accession>
<dbReference type="EMBL" id="CP000910">
    <property type="protein sequence ID" value="ABY22046.1"/>
    <property type="molecule type" value="Genomic_DNA"/>
</dbReference>
<dbReference type="RefSeq" id="WP_012243754.1">
    <property type="nucleotide sequence ID" value="NC_010168.1"/>
</dbReference>
<evidence type="ECO:0000256" key="2">
    <source>
        <dbReference type="SAM" id="Phobius"/>
    </source>
</evidence>
<dbReference type="eggNOG" id="ENOG5030A1Y">
    <property type="taxonomic scope" value="Bacteria"/>
</dbReference>
<dbReference type="AlphaFoldDB" id="A9WM58"/>
<keyword evidence="4" id="KW-1185">Reference proteome</keyword>
<sequence length="203" mass="22321">MNAFDFVRQNPIVAVIIGCEIGLWVVLFLGLALRYLLRLKRTSTVMLAAIPLLDVVLLIAVAIDMAHGAQLSWVHTAAAYYLGFSVAFGPALVRYVDVRFAHRFAGGPEPTPKPKYGKAKQQALWQEWYRVVLAATIASAVSLALIVFFADAEAQQLLWWSIGRIWFIVGLWFLFGPMIKPKPEPKPASVSPGAEAGSSARLL</sequence>
<feature type="transmembrane region" description="Helical" evidence="2">
    <location>
        <begin position="78"/>
        <end position="96"/>
    </location>
</feature>
<feature type="transmembrane region" description="Helical" evidence="2">
    <location>
        <begin position="156"/>
        <end position="175"/>
    </location>
</feature>
<keyword evidence="3" id="KW-0449">Lipoprotein</keyword>
<keyword evidence="2" id="KW-1133">Transmembrane helix</keyword>
<dbReference type="KEGG" id="rsa:RSal33209_0290"/>
<dbReference type="Proteomes" id="UP000002007">
    <property type="component" value="Chromosome"/>
</dbReference>
<dbReference type="STRING" id="288705.RSal33209_0290"/>
<evidence type="ECO:0000313" key="3">
    <source>
        <dbReference type="EMBL" id="ABY22046.1"/>
    </source>
</evidence>
<keyword evidence="2" id="KW-0812">Transmembrane</keyword>
<name>A9WM58_RENSM</name>
<proteinExistence type="predicted"/>
<feature type="region of interest" description="Disordered" evidence="1">
    <location>
        <begin position="184"/>
        <end position="203"/>
    </location>
</feature>
<evidence type="ECO:0000313" key="4">
    <source>
        <dbReference type="Proteomes" id="UP000002007"/>
    </source>
</evidence>
<feature type="transmembrane region" description="Helical" evidence="2">
    <location>
        <begin position="45"/>
        <end position="66"/>
    </location>
</feature>
<feature type="transmembrane region" description="Helical" evidence="2">
    <location>
        <begin position="12"/>
        <end position="33"/>
    </location>
</feature>
<evidence type="ECO:0000256" key="1">
    <source>
        <dbReference type="SAM" id="MobiDB-lite"/>
    </source>
</evidence>
<reference evidence="4" key="1">
    <citation type="journal article" date="2008" name="J. Bacteriol.">
        <title>Genome sequence of the fish pathogen Renibacterium salmoninarum suggests reductive evolution away from an environmental Arthrobacter ancestor.</title>
        <authorList>
            <person name="Wiens G.D."/>
            <person name="Rockey D.D."/>
            <person name="Wu Z."/>
            <person name="Chang J."/>
            <person name="Levy R."/>
            <person name="Crane S."/>
            <person name="Chen D.S."/>
            <person name="Capri G.R."/>
            <person name="Burnett J.R."/>
            <person name="Sudheesh P.S."/>
            <person name="Schipma M.J."/>
            <person name="Burd H."/>
            <person name="Bhattacharyya A."/>
            <person name="Rhodes L.D."/>
            <person name="Kaul R."/>
            <person name="Strom M.S."/>
        </authorList>
    </citation>
    <scope>NUCLEOTIDE SEQUENCE [LARGE SCALE GENOMIC DNA]</scope>
    <source>
        <strain evidence="4">ATCC 33209 / DSM 20767 / JCM 11484 / NBRC 15589 / NCIMB 2235</strain>
    </source>
</reference>
<keyword evidence="2" id="KW-0472">Membrane</keyword>
<protein>
    <submittedName>
        <fullName evidence="3">Predicted membrane lipoprotein</fullName>
    </submittedName>
</protein>
<gene>
    <name evidence="3" type="ordered locus">RSal33209_0290</name>
</gene>
<dbReference type="HOGENOM" id="CLU_117532_1_0_11"/>
<organism evidence="3 4">
    <name type="scientific">Renibacterium salmoninarum (strain ATCC 33209 / DSM 20767 / JCM 11484 / NBRC 15589 / NCIMB 2235)</name>
    <dbReference type="NCBI Taxonomy" id="288705"/>
    <lineage>
        <taxon>Bacteria</taxon>
        <taxon>Bacillati</taxon>
        <taxon>Actinomycetota</taxon>
        <taxon>Actinomycetes</taxon>
        <taxon>Micrococcales</taxon>
        <taxon>Micrococcaceae</taxon>
        <taxon>Renibacterium</taxon>
    </lineage>
</organism>
<feature type="transmembrane region" description="Helical" evidence="2">
    <location>
        <begin position="128"/>
        <end position="150"/>
    </location>
</feature>